<dbReference type="InterPro" id="IPR058240">
    <property type="entry name" value="rSAM_sf"/>
</dbReference>
<evidence type="ECO:0000256" key="5">
    <source>
        <dbReference type="ARBA" id="ARBA00023014"/>
    </source>
</evidence>
<evidence type="ECO:0000256" key="3">
    <source>
        <dbReference type="ARBA" id="ARBA00022723"/>
    </source>
</evidence>
<dbReference type="CDD" id="cd01335">
    <property type="entry name" value="Radical_SAM"/>
    <property type="match status" value="1"/>
</dbReference>
<dbReference type="Gene3D" id="3.30.750.200">
    <property type="match status" value="1"/>
</dbReference>
<keyword evidence="8" id="KW-1185">Reference proteome</keyword>
<keyword evidence="4" id="KW-0408">Iron</keyword>
<evidence type="ECO:0000313" key="8">
    <source>
        <dbReference type="Proteomes" id="UP000198935"/>
    </source>
</evidence>
<keyword evidence="2" id="KW-0949">S-adenosyl-L-methionine</keyword>
<evidence type="ECO:0000256" key="2">
    <source>
        <dbReference type="ARBA" id="ARBA00022691"/>
    </source>
</evidence>
<dbReference type="GO" id="GO:0051536">
    <property type="term" value="F:iron-sulfur cluster binding"/>
    <property type="evidence" value="ECO:0007669"/>
    <property type="project" value="UniProtKB-KW"/>
</dbReference>
<name>A0A1H3G672_9BACI</name>
<dbReference type="STRING" id="1503961.SAMN05421736_10177"/>
<organism evidence="7 8">
    <name type="scientific">Evansella caseinilytica</name>
    <dbReference type="NCBI Taxonomy" id="1503961"/>
    <lineage>
        <taxon>Bacteria</taxon>
        <taxon>Bacillati</taxon>
        <taxon>Bacillota</taxon>
        <taxon>Bacilli</taxon>
        <taxon>Bacillales</taxon>
        <taxon>Bacillaceae</taxon>
        <taxon>Evansella</taxon>
    </lineage>
</organism>
<evidence type="ECO:0000313" key="7">
    <source>
        <dbReference type="EMBL" id="SDX98547.1"/>
    </source>
</evidence>
<feature type="domain" description="Radical SAM core" evidence="6">
    <location>
        <begin position="13"/>
        <end position="80"/>
    </location>
</feature>
<dbReference type="GO" id="GO:0003824">
    <property type="term" value="F:catalytic activity"/>
    <property type="evidence" value="ECO:0007669"/>
    <property type="project" value="InterPro"/>
</dbReference>
<dbReference type="AlphaFoldDB" id="A0A1H3G672"/>
<dbReference type="PANTHER" id="PTHR43409:SF4">
    <property type="entry name" value="RADICAL SAM SUPERFAMILY PROTEIN"/>
    <property type="match status" value="1"/>
</dbReference>
<dbReference type="SUPFAM" id="SSF102114">
    <property type="entry name" value="Radical SAM enzymes"/>
    <property type="match status" value="1"/>
</dbReference>
<keyword evidence="3" id="KW-0479">Metal-binding</keyword>
<dbReference type="GO" id="GO:0046872">
    <property type="term" value="F:metal ion binding"/>
    <property type="evidence" value="ECO:0007669"/>
    <property type="project" value="UniProtKB-KW"/>
</dbReference>
<protein>
    <submittedName>
        <fullName evidence="7">Radical SAM superfamily protein</fullName>
    </submittedName>
</protein>
<sequence length="195" mass="21691">MYGSYRDVSRKSVEELKEMKALGVGFLYMGLESGSDKVLSDIHKGYTADEAIDAGQKLREAGIAYGTSVILGLGGAEDSEAHIRGTLRVLNETNHSAVGLMVLNPQSGTPLFEEIQAGNFILSTYKQIFYEEQEILKGFEPKQSTFIYTGGFLPTNEVIAGQFPADKNRILNQLENRKTQDRRWLKETIKLNGHL</sequence>
<gene>
    <name evidence="7" type="ORF">SAMN05421736_10177</name>
</gene>
<evidence type="ECO:0000256" key="1">
    <source>
        <dbReference type="ARBA" id="ARBA00001966"/>
    </source>
</evidence>
<evidence type="ECO:0000259" key="6">
    <source>
        <dbReference type="Pfam" id="PF04055"/>
    </source>
</evidence>
<proteinExistence type="predicted"/>
<comment type="cofactor">
    <cofactor evidence="1">
        <name>[4Fe-4S] cluster</name>
        <dbReference type="ChEBI" id="CHEBI:49883"/>
    </cofactor>
</comment>
<reference evidence="8" key="1">
    <citation type="submission" date="2016-10" db="EMBL/GenBank/DDBJ databases">
        <authorList>
            <person name="Varghese N."/>
            <person name="Submissions S."/>
        </authorList>
    </citation>
    <scope>NUCLEOTIDE SEQUENCE [LARGE SCALE GENOMIC DNA]</scope>
    <source>
        <strain evidence="8">SP</strain>
    </source>
</reference>
<keyword evidence="5" id="KW-0411">Iron-sulfur</keyword>
<dbReference type="EMBL" id="FNPI01000001">
    <property type="protein sequence ID" value="SDX98547.1"/>
    <property type="molecule type" value="Genomic_DNA"/>
</dbReference>
<dbReference type="InterPro" id="IPR051198">
    <property type="entry name" value="BchE-like"/>
</dbReference>
<evidence type="ECO:0000256" key="4">
    <source>
        <dbReference type="ARBA" id="ARBA00023004"/>
    </source>
</evidence>
<dbReference type="Proteomes" id="UP000198935">
    <property type="component" value="Unassembled WGS sequence"/>
</dbReference>
<dbReference type="InterPro" id="IPR007197">
    <property type="entry name" value="rSAM"/>
</dbReference>
<accession>A0A1H3G672</accession>
<dbReference type="Pfam" id="PF04055">
    <property type="entry name" value="Radical_SAM"/>
    <property type="match status" value="1"/>
</dbReference>
<dbReference type="PANTHER" id="PTHR43409">
    <property type="entry name" value="ANAEROBIC MAGNESIUM-PROTOPORPHYRIN IX MONOMETHYL ESTER CYCLASE-RELATED"/>
    <property type="match status" value="1"/>
</dbReference>